<organism evidence="1 2">
    <name type="scientific">Rhododendron molle</name>
    <name type="common">Chinese azalea</name>
    <name type="synonym">Azalea mollis</name>
    <dbReference type="NCBI Taxonomy" id="49168"/>
    <lineage>
        <taxon>Eukaryota</taxon>
        <taxon>Viridiplantae</taxon>
        <taxon>Streptophyta</taxon>
        <taxon>Embryophyta</taxon>
        <taxon>Tracheophyta</taxon>
        <taxon>Spermatophyta</taxon>
        <taxon>Magnoliopsida</taxon>
        <taxon>eudicotyledons</taxon>
        <taxon>Gunneridae</taxon>
        <taxon>Pentapetalae</taxon>
        <taxon>asterids</taxon>
        <taxon>Ericales</taxon>
        <taxon>Ericaceae</taxon>
        <taxon>Ericoideae</taxon>
        <taxon>Rhodoreae</taxon>
        <taxon>Rhododendron</taxon>
    </lineage>
</organism>
<proteinExistence type="predicted"/>
<comment type="caution">
    <text evidence="1">The sequence shown here is derived from an EMBL/GenBank/DDBJ whole genome shotgun (WGS) entry which is preliminary data.</text>
</comment>
<dbReference type="Proteomes" id="UP001062846">
    <property type="component" value="Chromosome 1"/>
</dbReference>
<dbReference type="EMBL" id="CM046388">
    <property type="protein sequence ID" value="KAI8572477.1"/>
    <property type="molecule type" value="Genomic_DNA"/>
</dbReference>
<accession>A0ACC0Q5H3</accession>
<gene>
    <name evidence="1" type="ORF">RHMOL_Rhmol01G0202100</name>
</gene>
<name>A0ACC0Q5H3_RHOML</name>
<reference evidence="1" key="1">
    <citation type="submission" date="2022-02" db="EMBL/GenBank/DDBJ databases">
        <title>Plant Genome Project.</title>
        <authorList>
            <person name="Zhang R.-G."/>
        </authorList>
    </citation>
    <scope>NUCLEOTIDE SEQUENCE</scope>
    <source>
        <strain evidence="1">AT1</strain>
    </source>
</reference>
<evidence type="ECO:0000313" key="1">
    <source>
        <dbReference type="EMBL" id="KAI8572477.1"/>
    </source>
</evidence>
<sequence>MKRPNMDPLISDLLNTDKWANFYLEVHGNYELDDRRRRHSMPKISDTRDAPTLLDYILSYKGVLRKKKKKEGEPSKKKKEGESSKKEKAVPSDTDPSDSQREKRQKTAQDSAPPSSSQPVHTEDLRVPTPSVNIPELHLETRDSRNPPWK</sequence>
<evidence type="ECO:0000313" key="2">
    <source>
        <dbReference type="Proteomes" id="UP001062846"/>
    </source>
</evidence>
<keyword evidence="2" id="KW-1185">Reference proteome</keyword>
<protein>
    <submittedName>
        <fullName evidence="1">Uncharacterized protein</fullName>
    </submittedName>
</protein>